<evidence type="ECO:0000313" key="3">
    <source>
        <dbReference type="Proteomes" id="UP000536711"/>
    </source>
</evidence>
<organism evidence="2 3">
    <name type="scientific">Fusarium acutatum</name>
    <dbReference type="NCBI Taxonomy" id="78861"/>
    <lineage>
        <taxon>Eukaryota</taxon>
        <taxon>Fungi</taxon>
        <taxon>Dikarya</taxon>
        <taxon>Ascomycota</taxon>
        <taxon>Pezizomycotina</taxon>
        <taxon>Sordariomycetes</taxon>
        <taxon>Hypocreomycetidae</taxon>
        <taxon>Hypocreales</taxon>
        <taxon>Nectriaceae</taxon>
        <taxon>Fusarium</taxon>
        <taxon>Fusarium fujikuroi species complex</taxon>
    </lineage>
</organism>
<keyword evidence="3" id="KW-1185">Reference proteome</keyword>
<accession>A0A8H4JE83</accession>
<feature type="domain" description="CHAT" evidence="1">
    <location>
        <begin position="944"/>
        <end position="1257"/>
    </location>
</feature>
<reference evidence="2 3" key="1">
    <citation type="submission" date="2020-01" db="EMBL/GenBank/DDBJ databases">
        <title>Identification and distribution of gene clusters putatively required for synthesis of sphingolipid metabolism inhibitors in phylogenetically diverse species of the filamentous fungus Fusarium.</title>
        <authorList>
            <person name="Kim H.-S."/>
            <person name="Busman M."/>
            <person name="Brown D.W."/>
            <person name="Divon H."/>
            <person name="Uhlig S."/>
            <person name="Proctor R.H."/>
        </authorList>
    </citation>
    <scope>NUCLEOTIDE SEQUENCE [LARGE SCALE GENOMIC DNA]</scope>
    <source>
        <strain evidence="2 3">NRRL 13308</strain>
    </source>
</reference>
<dbReference type="AlphaFoldDB" id="A0A8H4JE83"/>
<protein>
    <submittedName>
        <fullName evidence="2">TPR domain-containing</fullName>
    </submittedName>
</protein>
<dbReference type="InterPro" id="IPR024983">
    <property type="entry name" value="CHAT_dom"/>
</dbReference>
<gene>
    <name evidence="2" type="ORF">FACUT_11118</name>
</gene>
<dbReference type="Pfam" id="PF12770">
    <property type="entry name" value="CHAT"/>
    <property type="match status" value="1"/>
</dbReference>
<evidence type="ECO:0000259" key="1">
    <source>
        <dbReference type="Pfam" id="PF12770"/>
    </source>
</evidence>
<proteinExistence type="predicted"/>
<sequence>MEYFQNSPSEYLNDLNKQIDAAIENEAGVPEDDPHRPDVLIGLAVLLFDRSKVPGVATSTSDLDRAIDLARAAAIRALDCDVDKPSYFLELSIMLRYRFNRTAKILDLDSAIKAANDAIRVAERMSEIELSDYERSELQRYHNRRVNIFWALFKIRMGQTSSIKAVEQAANASGTDCRQDEPSQPGIWYTLWLAASFKSGTLSDQGISIEHMIDIADTALGATPSEVPGRVRIMYRVAEWLRDRFARTRTIIDINRTIVLLGTALRAASLHPWRRWIIDNYCGSLVDRFEHFGSIHDMDLVIETLETAVKAEHDPNRLQFLYQIIKAYGVRFSHSQSRKALDVCIVQASREAKKSHKDPTVQTDLEAELGILYGLRFEESGQSKDLSNAILCCERVINAMAHDYPRRGIRFMEFSKKLAQRFDKSGSLDDITKAIKYSNEAKNFLSKSSLNYFRNLHNLGVFMGRKYEETRLVSDITDAVEILQNAKQGQQENNDPQLPSLLNSLAYHLWRKSVAKSCPADLEDALTIMRELMASCPKSIDQAMSWNVMGLILGEKARNDDSLALLNESIECFTMAIKSPGDTRRSQYQGNLGDAAVKRFERTGSMVDLDLAIDALQVATSLLSESRRLGPGWFINLAQSLGKRYERTGDMRDLNGAINAATQAVDLTPIGNRVENRKNILGFWLATRHARLADKNDIELAIHHTEEALANLDEAIAAGDSSLAGDRHEYVGNLANHYGRRYLQVGSFQSGDFHDIDKAIELAREATAVDNDHPKRGAHFSDLGNWLGCRDIINGLLMEIRRDLVEIQEYDSSLAERFSFLRDELESLTSTSSLSPDTADSVLEKQARHYRETENKFKDTIEEIRTCPGFSRFLLGPTREELLEAARPGPIVVLNASTHRCDAFIIKRDELSCISLPSLNLQEITKNMSRLQQGVATRKSLDAELEWLWTSLAEPCLKELGLGDAAVDDKWPHVWWIATGPLSRFPIHAAGLNQRNGTESVLDRVISSYYSSIKALIHGRRRVRSQSGMTNPSSGSAVLVAMEDTPGSSPLPFAGDEVEMLQKQCPLLHLRPEMPEPYTDAVLEAMKTCTVFHYAGHGSAQFANPSDSCLFLKDWQSNALTVDRLHGIHIQDSRPFLAYLSACETRASDKVQLLDESLDLTSAFQLAGFRHVVGTLWVVSDQRCVDVAKEFYQVIQNEGLTDTSISRGLHFAIRNVRDKQISPMGKSRKIEWAGCAATEKPQAHYTSYTWVPYIHSGI</sequence>
<name>A0A8H4JE83_9HYPO</name>
<dbReference type="Proteomes" id="UP000536711">
    <property type="component" value="Unassembled WGS sequence"/>
</dbReference>
<dbReference type="OrthoDB" id="9991317at2759"/>
<dbReference type="EMBL" id="JAADJF010000364">
    <property type="protein sequence ID" value="KAF4420580.1"/>
    <property type="molecule type" value="Genomic_DNA"/>
</dbReference>
<dbReference type="Gene3D" id="1.25.40.10">
    <property type="entry name" value="Tetratricopeptide repeat domain"/>
    <property type="match status" value="1"/>
</dbReference>
<comment type="caution">
    <text evidence="2">The sequence shown here is derived from an EMBL/GenBank/DDBJ whole genome shotgun (WGS) entry which is preliminary data.</text>
</comment>
<dbReference type="InterPro" id="IPR011990">
    <property type="entry name" value="TPR-like_helical_dom_sf"/>
</dbReference>
<evidence type="ECO:0000313" key="2">
    <source>
        <dbReference type="EMBL" id="KAF4420580.1"/>
    </source>
</evidence>